<evidence type="ECO:0000313" key="3">
    <source>
        <dbReference type="Proteomes" id="UP000319449"/>
    </source>
</evidence>
<dbReference type="Gene3D" id="3.40.50.300">
    <property type="entry name" value="P-loop containing nucleotide triphosphate hydrolases"/>
    <property type="match status" value="1"/>
</dbReference>
<dbReference type="GO" id="GO:0016887">
    <property type="term" value="F:ATP hydrolysis activity"/>
    <property type="evidence" value="ECO:0007669"/>
    <property type="project" value="InterPro"/>
</dbReference>
<dbReference type="InterPro" id="IPR049945">
    <property type="entry name" value="AAA_22"/>
</dbReference>
<gene>
    <name evidence="2" type="ORF">JN12_03100</name>
</gene>
<sequence length="392" mass="44662">MYETFFNLTTKPFDLVPNPDFIYLSRVHKKALTYLDYGVRERAGFILLTGEVGCGKTTLIRELLNMHHEHTVISKIFNTKVDSEQLIAMINDDFGLSVQGKDRITLLRELNDFLIDQYAVGNRPVLIIDEAQNLSPELLEEVRMLSNLETAHFKLLQIILVGQPELRTFLAAPELRQLRQRISINCHLSPLTRMETEQYILHRLEVAGNRDAVKFSPATFDIIYHYCRGVPRLTNIICDFLMLSAFAEERRDIDDAMAQEIVGDLDFDNYYWAHGQQVDQQTLNTSACFIEDGTIPANSVTGLFMEISEKINRLEQDVFAEQKNQAKEFNERLTTMQNALKSVVVKTDEALNVLLKKVNQLGVDADASKTGEQSPIDDKQAKSGLVRRIFGS</sequence>
<keyword evidence="3" id="KW-1185">Reference proteome</keyword>
<dbReference type="PANTHER" id="PTHR35894:SF1">
    <property type="entry name" value="PHOSPHORIBULOKINASE _ URIDINE KINASE FAMILY"/>
    <property type="match status" value="1"/>
</dbReference>
<proteinExistence type="predicted"/>
<dbReference type="InterPro" id="IPR027417">
    <property type="entry name" value="P-loop_NTPase"/>
</dbReference>
<dbReference type="PANTHER" id="PTHR35894">
    <property type="entry name" value="GENERAL SECRETION PATHWAY PROTEIN A-RELATED"/>
    <property type="match status" value="1"/>
</dbReference>
<protein>
    <submittedName>
        <fullName evidence="2">Putative secretion ATPase (PEP-CTERM system associated)</fullName>
    </submittedName>
</protein>
<comment type="caution">
    <text evidence="2">The sequence shown here is derived from an EMBL/GenBank/DDBJ whole genome shotgun (WGS) entry which is preliminary data.</text>
</comment>
<dbReference type="CDD" id="cd00009">
    <property type="entry name" value="AAA"/>
    <property type="match status" value="1"/>
</dbReference>
<name>A0A562VHR4_9BACT</name>
<dbReference type="RefSeq" id="WP_145024389.1">
    <property type="nucleotide sequence ID" value="NZ_VLLN01000022.1"/>
</dbReference>
<dbReference type="InterPro" id="IPR052026">
    <property type="entry name" value="ExeA_AAA_ATPase_DNA-bind"/>
</dbReference>
<dbReference type="AlphaFoldDB" id="A0A562VHR4"/>
<evidence type="ECO:0000313" key="2">
    <source>
        <dbReference type="EMBL" id="TWJ17324.1"/>
    </source>
</evidence>
<dbReference type="EMBL" id="VLLN01000022">
    <property type="protein sequence ID" value="TWJ17324.1"/>
    <property type="molecule type" value="Genomic_DNA"/>
</dbReference>
<dbReference type="NCBIfam" id="TIGR03015">
    <property type="entry name" value="pepcterm_ATPase"/>
    <property type="match status" value="1"/>
</dbReference>
<dbReference type="Proteomes" id="UP000319449">
    <property type="component" value="Unassembled WGS sequence"/>
</dbReference>
<dbReference type="SUPFAM" id="SSF52540">
    <property type="entry name" value="P-loop containing nucleoside triphosphate hydrolases"/>
    <property type="match status" value="1"/>
</dbReference>
<dbReference type="InterPro" id="IPR003593">
    <property type="entry name" value="AAA+_ATPase"/>
</dbReference>
<organism evidence="2 3">
    <name type="scientific">Geobacter argillaceus</name>
    <dbReference type="NCBI Taxonomy" id="345631"/>
    <lineage>
        <taxon>Bacteria</taxon>
        <taxon>Pseudomonadati</taxon>
        <taxon>Thermodesulfobacteriota</taxon>
        <taxon>Desulfuromonadia</taxon>
        <taxon>Geobacterales</taxon>
        <taxon>Geobacteraceae</taxon>
        <taxon>Geobacter</taxon>
    </lineage>
</organism>
<dbReference type="Pfam" id="PF13401">
    <property type="entry name" value="AAA_22"/>
    <property type="match status" value="1"/>
</dbReference>
<accession>A0A562VHR4</accession>
<evidence type="ECO:0000259" key="1">
    <source>
        <dbReference type="SMART" id="SM00382"/>
    </source>
</evidence>
<dbReference type="OrthoDB" id="9779230at2"/>
<dbReference type="InterPro" id="IPR017466">
    <property type="entry name" value="XrtA-assoc_ATPase-like"/>
</dbReference>
<reference evidence="2 3" key="1">
    <citation type="submission" date="2019-07" db="EMBL/GenBank/DDBJ databases">
        <title>Genomic Encyclopedia of Archaeal and Bacterial Type Strains, Phase II (KMG-II): from individual species to whole genera.</title>
        <authorList>
            <person name="Goeker M."/>
        </authorList>
    </citation>
    <scope>NUCLEOTIDE SEQUENCE [LARGE SCALE GENOMIC DNA]</scope>
    <source>
        <strain evidence="2 3">ATCC BAA-1139</strain>
    </source>
</reference>
<dbReference type="SMART" id="SM00382">
    <property type="entry name" value="AAA"/>
    <property type="match status" value="1"/>
</dbReference>
<feature type="domain" description="AAA+ ATPase" evidence="1">
    <location>
        <begin position="42"/>
        <end position="185"/>
    </location>
</feature>